<dbReference type="AlphaFoldDB" id="G5IC99"/>
<proteinExistence type="predicted"/>
<evidence type="ECO:0000259" key="2">
    <source>
        <dbReference type="Pfam" id="PF20434"/>
    </source>
</evidence>
<dbReference type="InterPro" id="IPR050300">
    <property type="entry name" value="GDXG_lipolytic_enzyme"/>
</dbReference>
<gene>
    <name evidence="3" type="ORF">HMPREF9473_01082</name>
</gene>
<dbReference type="SUPFAM" id="SSF53474">
    <property type="entry name" value="alpha/beta-Hydrolases"/>
    <property type="match status" value="1"/>
</dbReference>
<comment type="caution">
    <text evidence="3">The sequence shown here is derived from an EMBL/GenBank/DDBJ whole genome shotgun (WGS) entry which is preliminary data.</text>
</comment>
<dbReference type="PANTHER" id="PTHR48081">
    <property type="entry name" value="AB HYDROLASE SUPERFAMILY PROTEIN C4A8.06C"/>
    <property type="match status" value="1"/>
</dbReference>
<evidence type="ECO:0000313" key="3">
    <source>
        <dbReference type="EMBL" id="EHI61017.1"/>
    </source>
</evidence>
<sequence>MKKSIEINKMASPTILIPDIVYSQVFHSFKRSVIPLNMHLLRPHHPDAAQKTDKKLPTLLWIIGGGFQSCASLFYTPEMAYFVKHGYQVAMIEYRVGGEGTFPASVMDVKTAVRFLRANADKFGVDSEKIAVMGGSAGGYLAAMLGTTSGQAVFETAEWAGFDSSVKAVIDLFGPADLSLMRKDRRIQNFLGTNEQSMEMTLQLSNPICHISEKTAPFLLFHGTEDSVVPYQQSQLLYDALQKHKIPSDFYLIQGAGHASDEFWQEETKEIILDFLNKYLN</sequence>
<dbReference type="EMBL" id="ADLN01000009">
    <property type="protein sequence ID" value="EHI61017.1"/>
    <property type="molecule type" value="Genomic_DNA"/>
</dbReference>
<protein>
    <recommendedName>
        <fullName evidence="2">BD-FAE-like domain-containing protein</fullName>
    </recommendedName>
</protein>
<evidence type="ECO:0000313" key="4">
    <source>
        <dbReference type="Proteomes" id="UP000005384"/>
    </source>
</evidence>
<dbReference type="PANTHER" id="PTHR48081:SF13">
    <property type="entry name" value="ALPHA_BETA HYDROLASE"/>
    <property type="match status" value="1"/>
</dbReference>
<dbReference type="GO" id="GO:0016787">
    <property type="term" value="F:hydrolase activity"/>
    <property type="evidence" value="ECO:0007669"/>
    <property type="project" value="UniProtKB-KW"/>
</dbReference>
<organism evidence="3 4">
    <name type="scientific">Hungatella hathewayi WAL-18680</name>
    <dbReference type="NCBI Taxonomy" id="742737"/>
    <lineage>
        <taxon>Bacteria</taxon>
        <taxon>Bacillati</taxon>
        <taxon>Bacillota</taxon>
        <taxon>Clostridia</taxon>
        <taxon>Lachnospirales</taxon>
        <taxon>Lachnospiraceae</taxon>
        <taxon>Hungatella</taxon>
    </lineage>
</organism>
<dbReference type="Gene3D" id="3.40.50.1820">
    <property type="entry name" value="alpha/beta hydrolase"/>
    <property type="match status" value="1"/>
</dbReference>
<reference evidence="3 4" key="1">
    <citation type="submission" date="2011-08" db="EMBL/GenBank/DDBJ databases">
        <title>The Genome Sequence of Clostridium hathewayi WAL-18680.</title>
        <authorList>
            <consortium name="The Broad Institute Genome Sequencing Platform"/>
            <person name="Earl A."/>
            <person name="Ward D."/>
            <person name="Feldgarden M."/>
            <person name="Gevers D."/>
            <person name="Finegold S.M."/>
            <person name="Summanen P.H."/>
            <person name="Molitoris D.R."/>
            <person name="Song M."/>
            <person name="Daigneault M."/>
            <person name="Allen-Vercoe E."/>
            <person name="Young S.K."/>
            <person name="Zeng Q."/>
            <person name="Gargeya S."/>
            <person name="Fitzgerald M."/>
            <person name="Haas B."/>
            <person name="Abouelleil A."/>
            <person name="Alvarado L."/>
            <person name="Arachchi H.M."/>
            <person name="Berlin A."/>
            <person name="Brown A."/>
            <person name="Chapman S.B."/>
            <person name="Chen Z."/>
            <person name="Dunbar C."/>
            <person name="Freedman E."/>
            <person name="Gearin G."/>
            <person name="Gellesch M."/>
            <person name="Goldberg J."/>
            <person name="Griggs A."/>
            <person name="Gujja S."/>
            <person name="Heiman D."/>
            <person name="Howarth C."/>
            <person name="Larson L."/>
            <person name="Lui A."/>
            <person name="MacDonald P.J.P."/>
            <person name="Montmayeur A."/>
            <person name="Murphy C."/>
            <person name="Neiman D."/>
            <person name="Pearson M."/>
            <person name="Priest M."/>
            <person name="Roberts A."/>
            <person name="Saif S."/>
            <person name="Shea T."/>
            <person name="Shenoy N."/>
            <person name="Sisk P."/>
            <person name="Stolte C."/>
            <person name="Sykes S."/>
            <person name="Wortman J."/>
            <person name="Nusbaum C."/>
            <person name="Birren B."/>
        </authorList>
    </citation>
    <scope>NUCLEOTIDE SEQUENCE [LARGE SCALE GENOMIC DNA]</scope>
    <source>
        <strain evidence="3 4">WAL-18680</strain>
    </source>
</reference>
<dbReference type="Proteomes" id="UP000005384">
    <property type="component" value="Unassembled WGS sequence"/>
</dbReference>
<dbReference type="HOGENOM" id="CLU_012494_4_0_9"/>
<evidence type="ECO:0000256" key="1">
    <source>
        <dbReference type="ARBA" id="ARBA00022801"/>
    </source>
</evidence>
<dbReference type="PATRIC" id="fig|742737.3.peg.1087"/>
<accession>G5IC99</accession>
<keyword evidence="4" id="KW-1185">Reference proteome</keyword>
<feature type="domain" description="BD-FAE-like" evidence="2">
    <location>
        <begin position="50"/>
        <end position="241"/>
    </location>
</feature>
<name>G5IC99_9FIRM</name>
<keyword evidence="1" id="KW-0378">Hydrolase</keyword>
<dbReference type="OrthoDB" id="24847at2"/>
<dbReference type="RefSeq" id="WP_006779068.1">
    <property type="nucleotide sequence ID" value="NZ_CP040506.1"/>
</dbReference>
<dbReference type="Pfam" id="PF20434">
    <property type="entry name" value="BD-FAE"/>
    <property type="match status" value="1"/>
</dbReference>
<dbReference type="InterPro" id="IPR029058">
    <property type="entry name" value="AB_hydrolase_fold"/>
</dbReference>
<dbReference type="InterPro" id="IPR049492">
    <property type="entry name" value="BD-FAE-like_dom"/>
</dbReference>